<dbReference type="RefSeq" id="WP_144727933.1">
    <property type="nucleotide sequence ID" value="NZ_CAWOWR010000002.1"/>
</dbReference>
<dbReference type="GO" id="GO:0030288">
    <property type="term" value="C:outer membrane-bounded periplasmic space"/>
    <property type="evidence" value="ECO:0007669"/>
    <property type="project" value="InterPro"/>
</dbReference>
<dbReference type="EC" id="5.2.1.8" evidence="7"/>
<dbReference type="GO" id="GO:0042277">
    <property type="term" value="F:peptide binding"/>
    <property type="evidence" value="ECO:0007669"/>
    <property type="project" value="InterPro"/>
</dbReference>
<proteinExistence type="inferred from homology"/>
<comment type="caution">
    <text evidence="9">The sequence shown here is derived from an EMBL/GenBank/DDBJ whole genome shotgun (WGS) entry which is preliminary data.</text>
</comment>
<feature type="signal peptide" evidence="7">
    <location>
        <begin position="1"/>
        <end position="22"/>
    </location>
</feature>
<dbReference type="InterPro" id="IPR023034">
    <property type="entry name" value="PPIase_SurA"/>
</dbReference>
<keyword evidence="4 7" id="KW-0697">Rotamase</keyword>
<dbReference type="GO" id="GO:0051082">
    <property type="term" value="F:unfolded protein binding"/>
    <property type="evidence" value="ECO:0007669"/>
    <property type="project" value="UniProtKB-UniRule"/>
</dbReference>
<keyword evidence="6 7" id="KW-0413">Isomerase</keyword>
<dbReference type="InterPro" id="IPR046357">
    <property type="entry name" value="PPIase_dom_sf"/>
</dbReference>
<keyword evidence="3 7" id="KW-0574">Periplasm</keyword>
<reference evidence="9 10" key="1">
    <citation type="submission" date="2019-07" db="EMBL/GenBank/DDBJ databases">
        <title>Diversity of Bacteria from Kongsfjorden, Arctic.</title>
        <authorList>
            <person name="Yu Y."/>
        </authorList>
    </citation>
    <scope>NUCLEOTIDE SEQUENCE [LARGE SCALE GENOMIC DNA]</scope>
    <source>
        <strain evidence="9 10">SM1923</strain>
    </source>
</reference>
<dbReference type="Pfam" id="PF13616">
    <property type="entry name" value="Rotamase_3"/>
    <property type="match status" value="1"/>
</dbReference>
<dbReference type="GO" id="GO:0006457">
    <property type="term" value="P:protein folding"/>
    <property type="evidence" value="ECO:0007669"/>
    <property type="project" value="UniProtKB-UniRule"/>
</dbReference>
<accession>A0A558HH20</accession>
<dbReference type="Gene3D" id="1.10.4030.10">
    <property type="entry name" value="Porin chaperone SurA, peptide-binding domain"/>
    <property type="match status" value="1"/>
</dbReference>
<dbReference type="Pfam" id="PF00639">
    <property type="entry name" value="Rotamase"/>
    <property type="match status" value="1"/>
</dbReference>
<dbReference type="Gene3D" id="3.10.50.40">
    <property type="match status" value="2"/>
</dbReference>
<gene>
    <name evidence="7" type="primary">surA</name>
    <name evidence="9" type="ORF">FQP86_14710</name>
</gene>
<dbReference type="SUPFAM" id="SSF54534">
    <property type="entry name" value="FKBP-like"/>
    <property type="match status" value="2"/>
</dbReference>
<dbReference type="GO" id="GO:0003755">
    <property type="term" value="F:peptidyl-prolyl cis-trans isomerase activity"/>
    <property type="evidence" value="ECO:0007669"/>
    <property type="project" value="UniProtKB-UniRule"/>
</dbReference>
<protein>
    <recommendedName>
        <fullName evidence="7">Chaperone SurA</fullName>
    </recommendedName>
    <alternativeName>
        <fullName evidence="7">Peptidyl-prolyl cis-trans isomerase SurA</fullName>
        <shortName evidence="7">PPIase SurA</shortName>
        <ecNumber evidence="7">5.2.1.8</ecNumber>
    </alternativeName>
    <alternativeName>
        <fullName evidence="7">Rotamase SurA</fullName>
    </alternativeName>
</protein>
<keyword evidence="1 7" id="KW-0732">Signal</keyword>
<dbReference type="Proteomes" id="UP000319941">
    <property type="component" value="Unassembled WGS sequence"/>
</dbReference>
<dbReference type="InterPro" id="IPR015391">
    <property type="entry name" value="SurA_N"/>
</dbReference>
<evidence type="ECO:0000256" key="2">
    <source>
        <dbReference type="ARBA" id="ARBA00022737"/>
    </source>
</evidence>
<evidence type="ECO:0000313" key="10">
    <source>
        <dbReference type="Proteomes" id="UP000319941"/>
    </source>
</evidence>
<comment type="domain">
    <text evidence="7">The PPIase activity resides only in the second parvulin domain. The N-terminal region and the C-terminal tail are necessary and sufficient for the chaperone activity of SurA. The PPIase activity is dispensable for SurA to function as a chaperone. The N-terminal region and the C-terminal tail are also required for porin recognition.</text>
</comment>
<dbReference type="Pfam" id="PF09312">
    <property type="entry name" value="SurA_N"/>
    <property type="match status" value="1"/>
</dbReference>
<dbReference type="OrthoDB" id="14196at2"/>
<evidence type="ECO:0000256" key="1">
    <source>
        <dbReference type="ARBA" id="ARBA00022729"/>
    </source>
</evidence>
<comment type="function">
    <text evidence="7">Chaperone involved in the correct folding and assembly of outer membrane proteins. Recognizes specific patterns of aromatic residues and the orientation of their side chains, which are found more frequently in integral outer membrane proteins. May act in both early periplasmic and late outer membrane-associated steps of protein maturation.</text>
</comment>
<evidence type="ECO:0000256" key="3">
    <source>
        <dbReference type="ARBA" id="ARBA00022764"/>
    </source>
</evidence>
<dbReference type="InterPro" id="IPR027304">
    <property type="entry name" value="Trigger_fact/SurA_dom_sf"/>
</dbReference>
<evidence type="ECO:0000256" key="5">
    <source>
        <dbReference type="ARBA" id="ARBA00023186"/>
    </source>
</evidence>
<dbReference type="InterPro" id="IPR000297">
    <property type="entry name" value="PPIase_PpiC"/>
</dbReference>
<evidence type="ECO:0000313" key="9">
    <source>
        <dbReference type="EMBL" id="TVU68436.1"/>
    </source>
</evidence>
<dbReference type="PROSITE" id="PS01096">
    <property type="entry name" value="PPIC_PPIASE_1"/>
    <property type="match status" value="1"/>
</dbReference>
<feature type="chain" id="PRO_5022272418" description="Chaperone SurA" evidence="7">
    <location>
        <begin position="23"/>
        <end position="428"/>
    </location>
</feature>
<dbReference type="EMBL" id="VNFH01000010">
    <property type="protein sequence ID" value="TVU68436.1"/>
    <property type="molecule type" value="Genomic_DNA"/>
</dbReference>
<keyword evidence="5 7" id="KW-0143">Chaperone</keyword>
<dbReference type="SUPFAM" id="SSF109998">
    <property type="entry name" value="Triger factor/SurA peptide-binding domain-like"/>
    <property type="match status" value="1"/>
</dbReference>
<organism evidence="9 10">
    <name type="scientific">Cobetia crustatorum</name>
    <dbReference type="NCBI Taxonomy" id="553385"/>
    <lineage>
        <taxon>Bacteria</taxon>
        <taxon>Pseudomonadati</taxon>
        <taxon>Pseudomonadota</taxon>
        <taxon>Gammaproteobacteria</taxon>
        <taxon>Oceanospirillales</taxon>
        <taxon>Halomonadaceae</taxon>
        <taxon>Cobetia</taxon>
    </lineage>
</organism>
<dbReference type="STRING" id="553385.GCA_000591415_01213"/>
<name>A0A558HH20_9GAMM</name>
<keyword evidence="10" id="KW-1185">Reference proteome</keyword>
<dbReference type="PANTHER" id="PTHR47637:SF1">
    <property type="entry name" value="CHAPERONE SURA"/>
    <property type="match status" value="1"/>
</dbReference>
<feature type="domain" description="PpiC" evidence="8">
    <location>
        <begin position="280"/>
        <end position="379"/>
    </location>
</feature>
<dbReference type="InterPro" id="IPR050280">
    <property type="entry name" value="OMP_Chaperone_SurA"/>
</dbReference>
<dbReference type="PROSITE" id="PS50198">
    <property type="entry name" value="PPIC_PPIASE_2"/>
    <property type="match status" value="2"/>
</dbReference>
<dbReference type="GO" id="GO:0043165">
    <property type="term" value="P:Gram-negative-bacterium-type cell outer membrane assembly"/>
    <property type="evidence" value="ECO:0007669"/>
    <property type="project" value="InterPro"/>
</dbReference>
<evidence type="ECO:0000256" key="7">
    <source>
        <dbReference type="HAMAP-Rule" id="MF_01183"/>
    </source>
</evidence>
<evidence type="ECO:0000259" key="8">
    <source>
        <dbReference type="PROSITE" id="PS50198"/>
    </source>
</evidence>
<feature type="domain" description="PpiC" evidence="8">
    <location>
        <begin position="170"/>
        <end position="271"/>
    </location>
</feature>
<keyword evidence="2 7" id="KW-0677">Repeat</keyword>
<dbReference type="GO" id="GO:0050821">
    <property type="term" value="P:protein stabilization"/>
    <property type="evidence" value="ECO:0007669"/>
    <property type="project" value="InterPro"/>
</dbReference>
<dbReference type="PANTHER" id="PTHR47637">
    <property type="entry name" value="CHAPERONE SURA"/>
    <property type="match status" value="1"/>
</dbReference>
<sequence length="428" mass="47504" precursor="true">MRKTLIAPLGLAFVLASLPVSAAELLDRVVAVVNKDAIMHSDMEERVTQASQQLKGRGINLPPRNVLERQVLDRMVNEQIQLQMAEQANLSIDDTQLNTTLRGIAKDNGMSLEAFADKLDKEGMSLAEVRQQVRRELLVQQVQQRLVASKVRISDREIDRYLSQQDVASDVQYHLAHLLIALPQEPTPEQVKTARAKAEALRQQIEQGTDFAQMAAAESAGSQALSGGDLGWRAGGELPSVFADVVPDMQVGQISEPLRSASGYHLVKLIEKRGAGKALIAQTRARHILIQPNPNMSDDQARARAESLRKRLTNGESFAALAQEFSDDKGSSLKGGELGWVSPGQTVSSFETAMNALKAGEISQPIKTRFGYHLIEVEERRQQDVTNSSQRDKVRKTLFQRKLNDELEAWQQQIRAEAYVDNRLDEKS</sequence>
<dbReference type="HAMAP" id="MF_01183">
    <property type="entry name" value="Chaperone_SurA"/>
    <property type="match status" value="1"/>
</dbReference>
<comment type="subcellular location">
    <subcellularLocation>
        <location evidence="7">Periplasm</location>
    </subcellularLocation>
    <text evidence="7">Is capable of associating with the outer membrane.</text>
</comment>
<evidence type="ECO:0000256" key="6">
    <source>
        <dbReference type="ARBA" id="ARBA00023235"/>
    </source>
</evidence>
<dbReference type="AlphaFoldDB" id="A0A558HH20"/>
<dbReference type="InterPro" id="IPR023058">
    <property type="entry name" value="PPIase_PpiC_CS"/>
</dbReference>
<evidence type="ECO:0000256" key="4">
    <source>
        <dbReference type="ARBA" id="ARBA00023110"/>
    </source>
</evidence>
<comment type="catalytic activity">
    <reaction evidence="7">
        <text>[protein]-peptidylproline (omega=180) = [protein]-peptidylproline (omega=0)</text>
        <dbReference type="Rhea" id="RHEA:16237"/>
        <dbReference type="Rhea" id="RHEA-COMP:10747"/>
        <dbReference type="Rhea" id="RHEA-COMP:10748"/>
        <dbReference type="ChEBI" id="CHEBI:83833"/>
        <dbReference type="ChEBI" id="CHEBI:83834"/>
        <dbReference type="EC" id="5.2.1.8"/>
    </reaction>
</comment>